<sequence length="166" mass="19081">MAPEGDQKWCRMLKDNEWSTTFAVATNLCLEAPLYKCRDNEVAWGGMKTFSTFMFYSESSVDSIKCKKDWQIYHDKWYWNGEEGGKVMFLAHKEPAKVTELDYRRNPLPKQIRSLIPTLEVLVEITSMEDSGEEKLIGFNESASEITGYMAAAIYVKPSTNVYLYG</sequence>
<dbReference type="HOGENOM" id="CLU_1602569_0_0_1"/>
<accession>T0L3F3</accession>
<reference evidence="2" key="1">
    <citation type="journal article" date="2013" name="Mol. Plant Microbe Interact.">
        <title>Global aspects of pacC regulation of pathogenicity genes in Colletotrichum gloeosporioides as revealed by transcriptome analysis.</title>
        <authorList>
            <person name="Alkan N."/>
            <person name="Meng X."/>
            <person name="Friedlander G."/>
            <person name="Reuveni E."/>
            <person name="Sukno S."/>
            <person name="Sherman A."/>
            <person name="Thon M."/>
            <person name="Fluhr R."/>
            <person name="Prusky D."/>
        </authorList>
    </citation>
    <scope>NUCLEOTIDE SEQUENCE [LARGE SCALE GENOMIC DNA]</scope>
    <source>
        <strain evidence="2">Cg-14</strain>
    </source>
</reference>
<dbReference type="AlphaFoldDB" id="T0L3F3"/>
<protein>
    <submittedName>
        <fullName evidence="1">Uncharacterized protein</fullName>
    </submittedName>
</protein>
<evidence type="ECO:0000313" key="2">
    <source>
        <dbReference type="Proteomes" id="UP000015530"/>
    </source>
</evidence>
<gene>
    <name evidence="1" type="ORF">CGLO_14775</name>
</gene>
<name>T0L3F3_COLGC</name>
<organism evidence="1 2">
    <name type="scientific">Colletotrichum gloeosporioides (strain Cg-14)</name>
    <name type="common">Anthracnose fungus</name>
    <name type="synonym">Glomerella cingulata</name>
    <dbReference type="NCBI Taxonomy" id="1237896"/>
    <lineage>
        <taxon>Eukaryota</taxon>
        <taxon>Fungi</taxon>
        <taxon>Dikarya</taxon>
        <taxon>Ascomycota</taxon>
        <taxon>Pezizomycotina</taxon>
        <taxon>Sordariomycetes</taxon>
        <taxon>Hypocreomycetidae</taxon>
        <taxon>Glomerellales</taxon>
        <taxon>Glomerellaceae</taxon>
        <taxon>Colletotrichum</taxon>
        <taxon>Colletotrichum gloeosporioides species complex</taxon>
    </lineage>
</organism>
<comment type="caution">
    <text evidence="1">The sequence shown here is derived from an EMBL/GenBank/DDBJ whole genome shotgun (WGS) entry which is preliminary data.</text>
</comment>
<dbReference type="Proteomes" id="UP000015530">
    <property type="component" value="Unassembled WGS sequence"/>
</dbReference>
<evidence type="ECO:0000313" key="1">
    <source>
        <dbReference type="EMBL" id="EQB46191.1"/>
    </source>
</evidence>
<proteinExistence type="predicted"/>
<dbReference type="OrthoDB" id="428577at2759"/>
<dbReference type="EMBL" id="AMYD01003500">
    <property type="protein sequence ID" value="EQB46191.1"/>
    <property type="molecule type" value="Genomic_DNA"/>
</dbReference>